<protein>
    <recommendedName>
        <fullName evidence="2">HNH nuclease domain-containing protein</fullName>
    </recommendedName>
</protein>
<dbReference type="SMART" id="SM00507">
    <property type="entry name" value="HNHc"/>
    <property type="match status" value="1"/>
</dbReference>
<dbReference type="EMBL" id="CAJB01000353">
    <property type="protein sequence ID" value="CCH79351.1"/>
    <property type="molecule type" value="Genomic_DNA"/>
</dbReference>
<proteinExistence type="predicted"/>
<keyword evidence="4" id="KW-1185">Reference proteome</keyword>
<feature type="domain" description="HNH nuclease" evidence="2">
    <location>
        <begin position="345"/>
        <end position="397"/>
    </location>
</feature>
<evidence type="ECO:0000313" key="3">
    <source>
        <dbReference type="EMBL" id="CCH79351.1"/>
    </source>
</evidence>
<dbReference type="AlphaFoldDB" id="A0A077M0H8"/>
<dbReference type="CDD" id="cd00085">
    <property type="entry name" value="HNHc"/>
    <property type="match status" value="1"/>
</dbReference>
<dbReference type="STRING" id="1194083.BN12_4160028"/>
<evidence type="ECO:0000313" key="4">
    <source>
        <dbReference type="Proteomes" id="UP000035721"/>
    </source>
</evidence>
<feature type="compositionally biased region" description="Basic and acidic residues" evidence="1">
    <location>
        <begin position="230"/>
        <end position="250"/>
    </location>
</feature>
<organism evidence="3 4">
    <name type="scientific">Nostocoides japonicum T1-X7</name>
    <dbReference type="NCBI Taxonomy" id="1194083"/>
    <lineage>
        <taxon>Bacteria</taxon>
        <taxon>Bacillati</taxon>
        <taxon>Actinomycetota</taxon>
        <taxon>Actinomycetes</taxon>
        <taxon>Micrococcales</taxon>
        <taxon>Intrasporangiaceae</taxon>
        <taxon>Nostocoides</taxon>
    </lineage>
</organism>
<gene>
    <name evidence="3" type="ORF">BN12_4160028</name>
</gene>
<feature type="region of interest" description="Disordered" evidence="1">
    <location>
        <begin position="223"/>
        <end position="250"/>
    </location>
</feature>
<evidence type="ECO:0000256" key="1">
    <source>
        <dbReference type="SAM" id="MobiDB-lite"/>
    </source>
</evidence>
<comment type="caution">
    <text evidence="3">The sequence shown here is derived from an EMBL/GenBank/DDBJ whole genome shotgun (WGS) entry which is preliminary data.</text>
</comment>
<sequence>MLTYGDQLVAALERVVALGEQLPGQRFRLSGDDLARVLPLLDRCRAVMEGDTYAIAAEAELRGEVAASQAGSTANWVSQHCPSLDRRQAAAVAKAVKRLAPPRFALVHQAVMDGQVSPAVGVTVRAEFDAMERLLRPGSDDAVLAGLVAMGIADGSAGVRGLRPAMLARYGLAEELQDEQDRHDGCTTLTRGRDIGGGLHEYRLRLGPEQRAVVEAAIGALSAPRPCTGHPDRGDHTRGPEYRDPRTLEQRRGDALVEVCRRATAATPATTAAGTKVTVFVTIRWDDLRDGTGPGTVFAGLDDGTLLGPQTVRKMACDAGIIPVVLGSRGEILDLGHTVRLFTPGQVKALWLRDRHCTFDGCTIPATWCHAHHIRHWADAGPTDLANAALLCARHHTIVHRDRLTAQVTPDGVRWDTVPGSYDRAPCRSPNEPPERPIDGPASDTPTDGSDPPHRP</sequence>
<dbReference type="Proteomes" id="UP000035721">
    <property type="component" value="Unassembled WGS sequence"/>
</dbReference>
<dbReference type="InterPro" id="IPR003615">
    <property type="entry name" value="HNH_nuc"/>
</dbReference>
<name>A0A077M0H8_9MICO</name>
<feature type="region of interest" description="Disordered" evidence="1">
    <location>
        <begin position="412"/>
        <end position="456"/>
    </location>
</feature>
<dbReference type="Pfam" id="PF02720">
    <property type="entry name" value="DUF222"/>
    <property type="match status" value="1"/>
</dbReference>
<dbReference type="InterPro" id="IPR003870">
    <property type="entry name" value="DUF222"/>
</dbReference>
<evidence type="ECO:0000259" key="2">
    <source>
        <dbReference type="SMART" id="SM00507"/>
    </source>
</evidence>
<accession>A0A077M0H8</accession>
<reference evidence="3 4" key="1">
    <citation type="journal article" date="2013" name="ISME J.">
        <title>A metabolic model for members of the genus Tetrasphaera involved in enhanced biological phosphorus removal.</title>
        <authorList>
            <person name="Kristiansen R."/>
            <person name="Nguyen H.T.T."/>
            <person name="Saunders A.M."/>
            <person name="Nielsen J.L."/>
            <person name="Wimmer R."/>
            <person name="Le V.Q."/>
            <person name="McIlroy S.J."/>
            <person name="Petrovski S."/>
            <person name="Seviour R.J."/>
            <person name="Calteau A."/>
            <person name="Nielsen K.L."/>
            <person name="Nielsen P.H."/>
        </authorList>
    </citation>
    <scope>NUCLEOTIDE SEQUENCE [LARGE SCALE GENOMIC DNA]</scope>
    <source>
        <strain evidence="3 4">T1-X7</strain>
    </source>
</reference>